<evidence type="ECO:0000256" key="2">
    <source>
        <dbReference type="ARBA" id="ARBA00006617"/>
    </source>
</evidence>
<dbReference type="EMBL" id="KQ964258">
    <property type="protein sequence ID" value="KXJ88491.1"/>
    <property type="molecule type" value="Genomic_DNA"/>
</dbReference>
<dbReference type="InterPro" id="IPR036291">
    <property type="entry name" value="NAD(P)-bd_dom_sf"/>
</dbReference>
<evidence type="ECO:0000313" key="6">
    <source>
        <dbReference type="Proteomes" id="UP000070501"/>
    </source>
</evidence>
<dbReference type="PANTHER" id="PTHR14097">
    <property type="entry name" value="OXIDOREDUCTASE HTATIP2"/>
    <property type="match status" value="1"/>
</dbReference>
<feature type="domain" description="NAD(P)-binding" evidence="4">
    <location>
        <begin position="9"/>
        <end position="164"/>
    </location>
</feature>
<evidence type="ECO:0000256" key="1">
    <source>
        <dbReference type="ARBA" id="ARBA00004450"/>
    </source>
</evidence>
<evidence type="ECO:0000313" key="5">
    <source>
        <dbReference type="EMBL" id="KXJ88491.1"/>
    </source>
</evidence>
<dbReference type="PANTHER" id="PTHR14097:SF7">
    <property type="entry name" value="OXIDOREDUCTASE HTATIP2"/>
    <property type="match status" value="1"/>
</dbReference>
<keyword evidence="3" id="KW-1000">Mitochondrion outer membrane</keyword>
<dbReference type="GO" id="GO:0005741">
    <property type="term" value="C:mitochondrial outer membrane"/>
    <property type="evidence" value="ECO:0007669"/>
    <property type="project" value="UniProtKB-SubCell"/>
</dbReference>
<comment type="similarity">
    <text evidence="2">Belongs to the FMP52 family.</text>
</comment>
<dbReference type="STRING" id="196109.A0A136IUC4"/>
<keyword evidence="3" id="KW-0496">Mitochondrion</keyword>
<dbReference type="Pfam" id="PF13460">
    <property type="entry name" value="NAD_binding_10"/>
    <property type="match status" value="1"/>
</dbReference>
<dbReference type="InParanoid" id="A0A136IUC4"/>
<comment type="subcellular location">
    <subcellularLocation>
        <location evidence="1">Mitochondrion outer membrane</location>
        <topology evidence="1">Peripheral membrane protein</topology>
    </subcellularLocation>
</comment>
<sequence length="243" mass="25883">MPISALIFGATGLTGRNLVSAAASLEQFSPLYTISRREPYTSPATTPKLGAIIEEDCSRWAAAMAEKVVAGGKQLDVVMSALGTTRNNPDGLAGQWKIDHDLNIELARAAKAAGVKTYLFVSSGGTRGFLSSMIPYSRMKVGVEDAIRGMGFEQAIILRPGAILGTRDRPHTGGPWLNNAVNSLAYISQGARDAIGQDADVIAKAALAAVMMAKEGKVPESGKGYWVVEAKDVLRLGRDEWKY</sequence>
<dbReference type="InterPro" id="IPR016040">
    <property type="entry name" value="NAD(P)-bd_dom"/>
</dbReference>
<protein>
    <submittedName>
        <fullName evidence="5">Protein fmp52</fullName>
    </submittedName>
</protein>
<accession>A0A136IUC4</accession>
<name>A0A136IUC4_9PEZI</name>
<reference evidence="6" key="1">
    <citation type="submission" date="2016-02" db="EMBL/GenBank/DDBJ databases">
        <title>Draft genome sequence of Microdochium bolleyi, a fungal endophyte of beachgrass.</title>
        <authorList>
            <consortium name="DOE Joint Genome Institute"/>
            <person name="David A.S."/>
            <person name="May G."/>
            <person name="Haridas S."/>
            <person name="Lim J."/>
            <person name="Wang M."/>
            <person name="Labutti K."/>
            <person name="Lipzen A."/>
            <person name="Barry K."/>
            <person name="Grigoriev I.V."/>
        </authorList>
    </citation>
    <scope>NUCLEOTIDE SEQUENCE [LARGE SCALE GENOMIC DNA]</scope>
    <source>
        <strain evidence="6">J235TASD1</strain>
    </source>
</reference>
<proteinExistence type="inferred from homology"/>
<dbReference type="GO" id="GO:0051170">
    <property type="term" value="P:import into nucleus"/>
    <property type="evidence" value="ECO:0007669"/>
    <property type="project" value="TreeGrafter"/>
</dbReference>
<dbReference type="OrthoDB" id="430436at2759"/>
<dbReference type="FunCoup" id="A0A136IUC4">
    <property type="interactions" value="97"/>
</dbReference>
<dbReference type="SUPFAM" id="SSF51735">
    <property type="entry name" value="NAD(P)-binding Rossmann-fold domains"/>
    <property type="match status" value="1"/>
</dbReference>
<dbReference type="Proteomes" id="UP000070501">
    <property type="component" value="Unassembled WGS sequence"/>
</dbReference>
<evidence type="ECO:0000259" key="4">
    <source>
        <dbReference type="Pfam" id="PF13460"/>
    </source>
</evidence>
<evidence type="ECO:0000256" key="3">
    <source>
        <dbReference type="ARBA" id="ARBA00022787"/>
    </source>
</evidence>
<dbReference type="Gene3D" id="3.40.50.720">
    <property type="entry name" value="NAD(P)-binding Rossmann-like Domain"/>
    <property type="match status" value="1"/>
</dbReference>
<keyword evidence="3" id="KW-0472">Membrane</keyword>
<organism evidence="5 6">
    <name type="scientific">Microdochium bolleyi</name>
    <dbReference type="NCBI Taxonomy" id="196109"/>
    <lineage>
        <taxon>Eukaryota</taxon>
        <taxon>Fungi</taxon>
        <taxon>Dikarya</taxon>
        <taxon>Ascomycota</taxon>
        <taxon>Pezizomycotina</taxon>
        <taxon>Sordariomycetes</taxon>
        <taxon>Xylariomycetidae</taxon>
        <taxon>Xylariales</taxon>
        <taxon>Microdochiaceae</taxon>
        <taxon>Microdochium</taxon>
    </lineage>
</organism>
<keyword evidence="6" id="KW-1185">Reference proteome</keyword>
<gene>
    <name evidence="5" type="ORF">Micbo1qcDRAFT_207214</name>
</gene>
<dbReference type="AlphaFoldDB" id="A0A136IUC4"/>